<dbReference type="InterPro" id="IPR021270">
    <property type="entry name" value="DUF2849"/>
</dbReference>
<dbReference type="RefSeq" id="WP_198881097.1">
    <property type="nucleotide sequence ID" value="NZ_JAEKJA010000003.1"/>
</dbReference>
<sequence>MAKQRVPKGPSVLTANDLLTGTIVYWTGDDWSASMHDALRADDEASRAALEAAARTEEDANRVVGAYLFALDPETGAPVALRERQRLGGPSIILPISTPRAA</sequence>
<dbReference type="EMBL" id="JAEKJA010000003">
    <property type="protein sequence ID" value="MBJ3775220.1"/>
    <property type="molecule type" value="Genomic_DNA"/>
</dbReference>
<reference evidence="1" key="1">
    <citation type="submission" date="2020-12" db="EMBL/GenBank/DDBJ databases">
        <title>Bacterial taxonomy.</title>
        <authorList>
            <person name="Pan X."/>
        </authorList>
    </citation>
    <scope>NUCLEOTIDE SEQUENCE</scope>
    <source>
        <strain evidence="1">B2012</strain>
    </source>
</reference>
<organism evidence="1 2">
    <name type="scientific">Acuticoccus mangrovi</name>
    <dbReference type="NCBI Taxonomy" id="2796142"/>
    <lineage>
        <taxon>Bacteria</taxon>
        <taxon>Pseudomonadati</taxon>
        <taxon>Pseudomonadota</taxon>
        <taxon>Alphaproteobacteria</taxon>
        <taxon>Hyphomicrobiales</taxon>
        <taxon>Amorphaceae</taxon>
        <taxon>Acuticoccus</taxon>
    </lineage>
</organism>
<accession>A0A934IM90</accession>
<evidence type="ECO:0000313" key="1">
    <source>
        <dbReference type="EMBL" id="MBJ3775220.1"/>
    </source>
</evidence>
<gene>
    <name evidence="1" type="ORF">JCR33_05940</name>
</gene>
<protein>
    <submittedName>
        <fullName evidence="1">DUF2849 domain-containing protein</fullName>
    </submittedName>
</protein>
<comment type="caution">
    <text evidence="1">The sequence shown here is derived from an EMBL/GenBank/DDBJ whole genome shotgun (WGS) entry which is preliminary data.</text>
</comment>
<dbReference type="Pfam" id="PF11011">
    <property type="entry name" value="DUF2849"/>
    <property type="match status" value="1"/>
</dbReference>
<evidence type="ECO:0000313" key="2">
    <source>
        <dbReference type="Proteomes" id="UP000609531"/>
    </source>
</evidence>
<name>A0A934IM90_9HYPH</name>
<dbReference type="Proteomes" id="UP000609531">
    <property type="component" value="Unassembled WGS sequence"/>
</dbReference>
<proteinExistence type="predicted"/>
<keyword evidence="2" id="KW-1185">Reference proteome</keyword>
<dbReference type="AlphaFoldDB" id="A0A934IM90"/>